<dbReference type="InterPro" id="IPR009071">
    <property type="entry name" value="HMG_box_dom"/>
</dbReference>
<protein>
    <recommendedName>
        <fullName evidence="3">HMG box domain-containing protein</fullName>
    </recommendedName>
</protein>
<evidence type="ECO:0000256" key="1">
    <source>
        <dbReference type="PROSITE-ProRule" id="PRU00267"/>
    </source>
</evidence>
<keyword evidence="1" id="KW-0238">DNA-binding</keyword>
<dbReference type="AlphaFoldDB" id="A0A6V7H3T8"/>
<feature type="domain" description="HMG box" evidence="3">
    <location>
        <begin position="48"/>
        <end position="127"/>
    </location>
</feature>
<keyword evidence="1" id="KW-0539">Nucleus</keyword>
<evidence type="ECO:0000256" key="2">
    <source>
        <dbReference type="SAM" id="MobiDB-lite"/>
    </source>
</evidence>
<evidence type="ECO:0000313" key="4">
    <source>
        <dbReference type="EMBL" id="CAD1474294.1"/>
    </source>
</evidence>
<comment type="caution">
    <text evidence="4">The sequence shown here is derived from an EMBL/GenBank/DDBJ whole genome shotgun (WGS) entry which is preliminary data.</text>
</comment>
<gene>
    <name evidence="4" type="ORF">MHI_LOCUS459398</name>
</gene>
<dbReference type="PROSITE" id="PS50118">
    <property type="entry name" value="HMG_BOX_2"/>
    <property type="match status" value="1"/>
</dbReference>
<reference evidence="4" key="1">
    <citation type="submission" date="2020-07" db="EMBL/GenBank/DDBJ databases">
        <authorList>
            <person name="Nazaruddin N."/>
        </authorList>
    </citation>
    <scope>NUCLEOTIDE SEQUENCE</scope>
</reference>
<proteinExistence type="predicted"/>
<feature type="compositionally biased region" description="Basic and acidic residues" evidence="2">
    <location>
        <begin position="29"/>
        <end position="41"/>
    </location>
</feature>
<keyword evidence="5" id="KW-1185">Reference proteome</keyword>
<dbReference type="GO" id="GO:0003677">
    <property type="term" value="F:DNA binding"/>
    <property type="evidence" value="ECO:0007669"/>
    <property type="project" value="UniProtKB-UniRule"/>
</dbReference>
<feature type="region of interest" description="Disordered" evidence="2">
    <location>
        <begin position="14"/>
        <end position="52"/>
    </location>
</feature>
<accession>A0A6V7H3T8</accession>
<dbReference type="Gene3D" id="1.10.30.10">
    <property type="entry name" value="High mobility group box domain"/>
    <property type="match status" value="1"/>
</dbReference>
<dbReference type="CDD" id="cd00084">
    <property type="entry name" value="HMG-box_SF"/>
    <property type="match status" value="1"/>
</dbReference>
<feature type="DNA-binding region" description="HMG box" evidence="1">
    <location>
        <begin position="48"/>
        <end position="127"/>
    </location>
</feature>
<organism evidence="4 5">
    <name type="scientific">Heterotrigona itama</name>
    <dbReference type="NCBI Taxonomy" id="395501"/>
    <lineage>
        <taxon>Eukaryota</taxon>
        <taxon>Metazoa</taxon>
        <taxon>Ecdysozoa</taxon>
        <taxon>Arthropoda</taxon>
        <taxon>Hexapoda</taxon>
        <taxon>Insecta</taxon>
        <taxon>Pterygota</taxon>
        <taxon>Neoptera</taxon>
        <taxon>Endopterygota</taxon>
        <taxon>Hymenoptera</taxon>
        <taxon>Apocrita</taxon>
        <taxon>Aculeata</taxon>
        <taxon>Apoidea</taxon>
        <taxon>Anthophila</taxon>
        <taxon>Apidae</taxon>
        <taxon>Heterotrigona</taxon>
    </lineage>
</organism>
<dbReference type="Proteomes" id="UP000752696">
    <property type="component" value="Unassembled WGS sequence"/>
</dbReference>
<dbReference type="InterPro" id="IPR036910">
    <property type="entry name" value="HMG_box_dom_sf"/>
</dbReference>
<dbReference type="Pfam" id="PF00505">
    <property type="entry name" value="HMG_box"/>
    <property type="match status" value="1"/>
</dbReference>
<name>A0A6V7H3T8_9HYME</name>
<evidence type="ECO:0000313" key="5">
    <source>
        <dbReference type="Proteomes" id="UP000752696"/>
    </source>
</evidence>
<dbReference type="SUPFAM" id="SSF47095">
    <property type="entry name" value="HMG-box"/>
    <property type="match status" value="1"/>
</dbReference>
<sequence>MGFNVVRSLDRNVAQQEVHREPSPGIDKPVVERDARGDRGCGPRMRRRRRRRSRCICKPSARRRKIVSTNPFIIFYLEMYFKSPEKRVTIVAREAGKQWSAMSDSSKAKYIELAEKAKRRRCSTSRR</sequence>
<dbReference type="GO" id="GO:0005634">
    <property type="term" value="C:nucleus"/>
    <property type="evidence" value="ECO:0007669"/>
    <property type="project" value="UniProtKB-UniRule"/>
</dbReference>
<dbReference type="EMBL" id="CAJDYZ010007428">
    <property type="protein sequence ID" value="CAD1474294.1"/>
    <property type="molecule type" value="Genomic_DNA"/>
</dbReference>
<evidence type="ECO:0000259" key="3">
    <source>
        <dbReference type="PROSITE" id="PS50118"/>
    </source>
</evidence>
<dbReference type="OrthoDB" id="7691468at2759"/>